<dbReference type="InterPro" id="IPR036008">
    <property type="entry name" value="Aconitase_4Fe-4S_dom"/>
</dbReference>
<keyword evidence="1" id="KW-0479">Metal-binding</keyword>
<evidence type="ECO:0000259" key="4">
    <source>
        <dbReference type="Pfam" id="PF00330"/>
    </source>
</evidence>
<reference evidence="5 6" key="1">
    <citation type="submission" date="2020-04" db="EMBL/GenBank/DDBJ databases">
        <authorList>
            <person name="Liu S."/>
        </authorList>
    </citation>
    <scope>NUCLEOTIDE SEQUENCE [LARGE SCALE GENOMIC DNA]</scope>
    <source>
        <strain evidence="5 6">CGMCC 1.15091</strain>
    </source>
</reference>
<dbReference type="InterPro" id="IPR006249">
    <property type="entry name" value="Aconitase/IRP2"/>
</dbReference>
<gene>
    <name evidence="5" type="ORF">HER39_18040</name>
</gene>
<feature type="non-terminal residue" evidence="5">
    <location>
        <position position="1"/>
    </location>
</feature>
<dbReference type="SUPFAM" id="SSF53732">
    <property type="entry name" value="Aconitase iron-sulfur domain"/>
    <property type="match status" value="1"/>
</dbReference>
<keyword evidence="3" id="KW-0411">Iron-sulfur</keyword>
<sequence>RVLMHDTTSTPALVDIAGMRDSLAEAGVDPSVLNPMLRVDVSVDHSLAVEEYGRP</sequence>
<organism evidence="5 6">
    <name type="scientific">Arthrobacter deserti</name>
    <dbReference type="NCBI Taxonomy" id="1742687"/>
    <lineage>
        <taxon>Bacteria</taxon>
        <taxon>Bacillati</taxon>
        <taxon>Actinomycetota</taxon>
        <taxon>Actinomycetes</taxon>
        <taxon>Micrococcales</taxon>
        <taxon>Micrococcaceae</taxon>
        <taxon>Arthrobacter</taxon>
    </lineage>
</organism>
<evidence type="ECO:0000256" key="1">
    <source>
        <dbReference type="ARBA" id="ARBA00022723"/>
    </source>
</evidence>
<keyword evidence="2" id="KW-0408">Iron</keyword>
<evidence type="ECO:0000313" key="5">
    <source>
        <dbReference type="EMBL" id="NKX52438.1"/>
    </source>
</evidence>
<dbReference type="Pfam" id="PF00330">
    <property type="entry name" value="Aconitase"/>
    <property type="match status" value="1"/>
</dbReference>
<evidence type="ECO:0000313" key="6">
    <source>
        <dbReference type="Proteomes" id="UP000523795"/>
    </source>
</evidence>
<accession>A0ABX1JSZ7</accession>
<dbReference type="PANTHER" id="PTHR11670">
    <property type="entry name" value="ACONITASE/IRON-RESPONSIVE ELEMENT FAMILY MEMBER"/>
    <property type="match status" value="1"/>
</dbReference>
<evidence type="ECO:0000256" key="3">
    <source>
        <dbReference type="ARBA" id="ARBA00023014"/>
    </source>
</evidence>
<evidence type="ECO:0000256" key="2">
    <source>
        <dbReference type="ARBA" id="ARBA00023004"/>
    </source>
</evidence>
<feature type="domain" description="Aconitase/3-isopropylmalate dehydratase large subunit alpha/beta/alpha" evidence="4">
    <location>
        <begin position="1"/>
        <end position="48"/>
    </location>
</feature>
<dbReference type="Proteomes" id="UP000523795">
    <property type="component" value="Unassembled WGS sequence"/>
</dbReference>
<dbReference type="EMBL" id="JAAZSR010000534">
    <property type="protein sequence ID" value="NKX52438.1"/>
    <property type="molecule type" value="Genomic_DNA"/>
</dbReference>
<proteinExistence type="predicted"/>
<comment type="caution">
    <text evidence="5">The sequence shown here is derived from an EMBL/GenBank/DDBJ whole genome shotgun (WGS) entry which is preliminary data.</text>
</comment>
<dbReference type="Gene3D" id="3.30.499.10">
    <property type="entry name" value="Aconitase, domain 3"/>
    <property type="match status" value="1"/>
</dbReference>
<dbReference type="InterPro" id="IPR015931">
    <property type="entry name" value="Acnase/IPM_dHydase_lsu_aba_1/3"/>
</dbReference>
<dbReference type="InterPro" id="IPR001030">
    <property type="entry name" value="Acoase/IPM_deHydtase_lsu_aba"/>
</dbReference>
<keyword evidence="6" id="KW-1185">Reference proteome</keyword>
<protein>
    <recommendedName>
        <fullName evidence="4">Aconitase/3-isopropylmalate dehydratase large subunit alpha/beta/alpha domain-containing protein</fullName>
    </recommendedName>
</protein>
<feature type="non-terminal residue" evidence="5">
    <location>
        <position position="55"/>
    </location>
</feature>
<name>A0ABX1JSZ7_9MICC</name>